<evidence type="ECO:0000256" key="13">
    <source>
        <dbReference type="ARBA" id="ARBA00022949"/>
    </source>
</evidence>
<dbReference type="InterPro" id="IPR029071">
    <property type="entry name" value="Ubiquitin-like_domsf"/>
</dbReference>
<feature type="region of interest" description="Disordered" evidence="17">
    <location>
        <begin position="309"/>
        <end position="340"/>
    </location>
</feature>
<feature type="compositionally biased region" description="Low complexity" evidence="17">
    <location>
        <begin position="533"/>
        <end position="570"/>
    </location>
</feature>
<name>A0A7R9NY06_9NEOP</name>
<reference evidence="19" key="1">
    <citation type="submission" date="2020-11" db="EMBL/GenBank/DDBJ databases">
        <authorList>
            <person name="Tran Van P."/>
        </authorList>
    </citation>
    <scope>NUCLEOTIDE SEQUENCE</scope>
</reference>
<accession>A0A7R9NY06</accession>
<evidence type="ECO:0000256" key="4">
    <source>
        <dbReference type="ARBA" id="ARBA00004496"/>
    </source>
</evidence>
<evidence type="ECO:0000256" key="7">
    <source>
        <dbReference type="ARBA" id="ARBA00022490"/>
    </source>
</evidence>
<evidence type="ECO:0000256" key="17">
    <source>
        <dbReference type="SAM" id="MobiDB-lite"/>
    </source>
</evidence>
<keyword evidence="13" id="KW-0965">Cell junction</keyword>
<dbReference type="InterPro" id="IPR011993">
    <property type="entry name" value="PH-like_dom_sf"/>
</dbReference>
<evidence type="ECO:0000256" key="10">
    <source>
        <dbReference type="ARBA" id="ARBA00022741"/>
    </source>
</evidence>
<dbReference type="InterPro" id="IPR005189">
    <property type="entry name" value="Focal_adhesion_kin_target_dom"/>
</dbReference>
<sequence length="1034" mass="114396">MEGGLLFTELLGIINLITSRLSTGQRAYQHLYAMRLHHPGAGEVYWLHQDTTMYQVQEKYERKHPHSEWRYELRVRYLPQNLADLYDKDRVTFYYYYDQVRNDYLCADHTSLDQDIAVQLCCLEIRYFFKDMPQIALDKKSNLEYLEREVGLHKFLPRVVLDSMKPKALRKLIQQHFKKVAALSELDCMFKFFDLLRTHYRFDQEKFLCALGSGWSIPVELVIGPDLGISYMTHRATSPTRMAEFDRIQAIQTLVSDCDSHRKASVQLRVAGTSETLTITCPTLDVAESLADLIDGYCRLATNSTTSLWNRKDAHPPKYRHGPGSRHVSGRSDSPNTATDKTATMLSEDYAEIVDEEGDYSTPASKRDRTYKLNTMGDSSNHEILMEERHQQQETMRRENRRVQAMSWGSSGSDDPPPPKPSRFPVLGADSSSLASITGTLESSTNMPAPTTYIVAQNPEVLVQLLRENESRGISPSVYTTPATGFNTLAVDFEKHTSSNSQSPNVPANQNAPSSQPPVIYGISKKVIAKNQASSPSSANHHSPPVSPNIVTSPSTSSTVSPSSCSASPVLRKVKPKTKEMSHHSNLGGGGGNIFSPSPPASLTNSSSAVGENVMWTSSLVSSVVSDGVTISSASFTSSFGPELESCSGQPLSAGLNVAEDDVQNRASQDTGEGELDLEQQLLEQRLRQQQRESEEDSRWLAEEETTLKKRLSIATSLSDAESADGGVDHSPVPHTPPPFQKSRDSPPSTLSSGRVEERSSTPLSNGSAEERVIVVKKMEPTPTADLDRTNDKVYECTTSVVKAVMSLSQVIRAGRWRPSSGSYLGCTEAVQQGVQQSKADQYLELVRRVGMELRSLLSSVDFLVPIFPISAHREVEMAHKVLSKDMGELVNAMKLAQKYTPTTLDAEYRKGMLSAAHILAMDAKNLLDVIDSIRIRYSEVNSFICTVVHPVVQNHCEEDDVQNQRFQEDPKLSVQDVTVVGSLERHKKTSQNVIPPQPQYSITKKLPLVAASHSTSPPSQTAESAPAPVSLDS</sequence>
<evidence type="ECO:0000313" key="19">
    <source>
        <dbReference type="EMBL" id="CAD7460471.1"/>
    </source>
</evidence>
<evidence type="ECO:0000256" key="12">
    <source>
        <dbReference type="ARBA" id="ARBA00022840"/>
    </source>
</evidence>
<keyword evidence="8" id="KW-0597">Phosphoprotein</keyword>
<gene>
    <name evidence="19" type="ORF">TTEB3V08_LOCUS8401</name>
</gene>
<feature type="region of interest" description="Disordered" evidence="17">
    <location>
        <begin position="531"/>
        <end position="607"/>
    </location>
</feature>
<keyword evidence="15" id="KW-0829">Tyrosine-protein kinase</keyword>
<dbReference type="GO" id="GO:0030182">
    <property type="term" value="P:neuron differentiation"/>
    <property type="evidence" value="ECO:0007669"/>
    <property type="project" value="UniProtKB-ARBA"/>
</dbReference>
<keyword evidence="6" id="KW-1003">Cell membrane</keyword>
<keyword evidence="9" id="KW-0808">Transferase</keyword>
<dbReference type="InterPro" id="IPR036137">
    <property type="entry name" value="Focal_adhe_kin_target_dom_sf"/>
</dbReference>
<keyword evidence="7" id="KW-0963">Cytoplasm</keyword>
<dbReference type="SUPFAM" id="SSF68993">
    <property type="entry name" value="FAT domain of focal adhesion kinase"/>
    <property type="match status" value="1"/>
</dbReference>
<dbReference type="SUPFAM" id="SSF54236">
    <property type="entry name" value="Ubiquitin-like"/>
    <property type="match status" value="1"/>
</dbReference>
<keyword evidence="12" id="KW-0067">ATP-binding</keyword>
<proteinExistence type="predicted"/>
<dbReference type="Pfam" id="PF18038">
    <property type="entry name" value="FERM_N_2"/>
    <property type="match status" value="1"/>
</dbReference>
<dbReference type="GO" id="GO:0009887">
    <property type="term" value="P:animal organ morphogenesis"/>
    <property type="evidence" value="ECO:0007669"/>
    <property type="project" value="UniProtKB-ARBA"/>
</dbReference>
<dbReference type="SUPFAM" id="SSF47031">
    <property type="entry name" value="Second domain of FERM"/>
    <property type="match status" value="1"/>
</dbReference>
<dbReference type="GO" id="GO:0042995">
    <property type="term" value="C:cell projection"/>
    <property type="evidence" value="ECO:0007669"/>
    <property type="project" value="UniProtKB-SubCell"/>
</dbReference>
<evidence type="ECO:0000256" key="8">
    <source>
        <dbReference type="ARBA" id="ARBA00022553"/>
    </source>
</evidence>
<dbReference type="GO" id="GO:0005524">
    <property type="term" value="F:ATP binding"/>
    <property type="evidence" value="ECO:0007669"/>
    <property type="project" value="UniProtKB-KW"/>
</dbReference>
<dbReference type="SUPFAM" id="SSF50729">
    <property type="entry name" value="PH domain-like"/>
    <property type="match status" value="1"/>
</dbReference>
<dbReference type="InterPro" id="IPR041390">
    <property type="entry name" value="FADK_N"/>
</dbReference>
<keyword evidence="14" id="KW-0472">Membrane</keyword>
<dbReference type="Gene3D" id="1.20.120.330">
    <property type="entry name" value="Nucleotidyltransferases domain 2"/>
    <property type="match status" value="1"/>
</dbReference>
<dbReference type="GO" id="GO:0005737">
    <property type="term" value="C:cytoplasm"/>
    <property type="evidence" value="ECO:0007669"/>
    <property type="project" value="UniProtKB-SubCell"/>
</dbReference>
<keyword evidence="10" id="KW-0547">Nucleotide-binding</keyword>
<evidence type="ECO:0000256" key="9">
    <source>
        <dbReference type="ARBA" id="ARBA00022679"/>
    </source>
</evidence>
<dbReference type="InterPro" id="IPR049385">
    <property type="entry name" value="FAK1-like_FERM_C"/>
</dbReference>
<dbReference type="PROSITE" id="PS50057">
    <property type="entry name" value="FERM_3"/>
    <property type="match status" value="1"/>
</dbReference>
<dbReference type="AlphaFoldDB" id="A0A7R9NY06"/>
<dbReference type="GO" id="GO:0004715">
    <property type="term" value="F:non-membrane spanning protein tyrosine kinase activity"/>
    <property type="evidence" value="ECO:0007669"/>
    <property type="project" value="UniProtKB-EC"/>
</dbReference>
<dbReference type="Gene3D" id="1.20.5.540">
    <property type="entry name" value="Single helix bin"/>
    <property type="match status" value="1"/>
</dbReference>
<dbReference type="GO" id="GO:0005925">
    <property type="term" value="C:focal adhesion"/>
    <property type="evidence" value="ECO:0007669"/>
    <property type="project" value="UniProtKB-SubCell"/>
</dbReference>
<dbReference type="Gene3D" id="1.20.80.10">
    <property type="match status" value="1"/>
</dbReference>
<comment type="subcellular location">
    <subcellularLocation>
        <location evidence="1">Cell junction</location>
        <location evidence="1">Focal adhesion</location>
    </subcellularLocation>
    <subcellularLocation>
        <location evidence="3">Cell membrane</location>
        <topology evidence="3">Peripheral membrane protein</topology>
        <orientation evidence="3">Cytoplasmic side</orientation>
    </subcellularLocation>
    <subcellularLocation>
        <location evidence="2">Cell projection</location>
    </subcellularLocation>
    <subcellularLocation>
        <location evidence="4">Cytoplasm</location>
    </subcellularLocation>
</comment>
<feature type="region of interest" description="Disordered" evidence="17">
    <location>
        <begin position="495"/>
        <end position="518"/>
    </location>
</feature>
<feature type="compositionally biased region" description="Polar residues" evidence="17">
    <location>
        <begin position="1013"/>
        <end position="1024"/>
    </location>
</feature>
<dbReference type="Pfam" id="PF00373">
    <property type="entry name" value="FERM_M"/>
    <property type="match status" value="1"/>
</dbReference>
<dbReference type="CDD" id="cd13190">
    <property type="entry name" value="FERM_C_FAK1"/>
    <property type="match status" value="1"/>
</dbReference>
<evidence type="ECO:0000256" key="11">
    <source>
        <dbReference type="ARBA" id="ARBA00022777"/>
    </source>
</evidence>
<evidence type="ECO:0000256" key="6">
    <source>
        <dbReference type="ARBA" id="ARBA00022475"/>
    </source>
</evidence>
<dbReference type="Gene3D" id="2.30.29.30">
    <property type="entry name" value="Pleckstrin-homology domain (PH domain)/Phosphotyrosine-binding domain (PTB)"/>
    <property type="match status" value="1"/>
</dbReference>
<dbReference type="GO" id="GO:0008284">
    <property type="term" value="P:positive regulation of cell population proliferation"/>
    <property type="evidence" value="ECO:0007669"/>
    <property type="project" value="UniProtKB-ARBA"/>
</dbReference>
<dbReference type="GO" id="GO:0007172">
    <property type="term" value="P:signal complex assembly"/>
    <property type="evidence" value="ECO:0007669"/>
    <property type="project" value="InterPro"/>
</dbReference>
<dbReference type="InterPro" id="IPR041784">
    <property type="entry name" value="FAK1/PYK2_FERM_C"/>
</dbReference>
<organism evidence="19">
    <name type="scientific">Timema tahoe</name>
    <dbReference type="NCBI Taxonomy" id="61484"/>
    <lineage>
        <taxon>Eukaryota</taxon>
        <taxon>Metazoa</taxon>
        <taxon>Ecdysozoa</taxon>
        <taxon>Arthropoda</taxon>
        <taxon>Hexapoda</taxon>
        <taxon>Insecta</taxon>
        <taxon>Pterygota</taxon>
        <taxon>Neoptera</taxon>
        <taxon>Polyneoptera</taxon>
        <taxon>Phasmatodea</taxon>
        <taxon>Timematodea</taxon>
        <taxon>Timematoidea</taxon>
        <taxon>Timematidae</taxon>
        <taxon>Timema</taxon>
    </lineage>
</organism>
<dbReference type="EMBL" id="OE003722">
    <property type="protein sequence ID" value="CAD7460471.1"/>
    <property type="molecule type" value="Genomic_DNA"/>
</dbReference>
<dbReference type="GO" id="GO:0005886">
    <property type="term" value="C:plasma membrane"/>
    <property type="evidence" value="ECO:0007669"/>
    <property type="project" value="UniProtKB-SubCell"/>
</dbReference>
<evidence type="ECO:0000256" key="5">
    <source>
        <dbReference type="ARBA" id="ARBA00011903"/>
    </source>
</evidence>
<dbReference type="Gene3D" id="3.10.20.90">
    <property type="entry name" value="Phosphatidylinositol 3-kinase Catalytic Subunit, Chain A, domain 1"/>
    <property type="match status" value="1"/>
</dbReference>
<evidence type="ECO:0000256" key="16">
    <source>
        <dbReference type="ARBA" id="ARBA00023273"/>
    </source>
</evidence>
<evidence type="ECO:0000256" key="15">
    <source>
        <dbReference type="ARBA" id="ARBA00023137"/>
    </source>
</evidence>
<dbReference type="InterPro" id="IPR014352">
    <property type="entry name" value="FERM/acyl-CoA-bd_prot_sf"/>
</dbReference>
<dbReference type="CDD" id="cd14473">
    <property type="entry name" value="FERM_B-lobe"/>
    <property type="match status" value="1"/>
</dbReference>
<feature type="region of interest" description="Disordered" evidence="17">
    <location>
        <begin position="718"/>
        <end position="774"/>
    </location>
</feature>
<feature type="compositionally biased region" description="Polar residues" evidence="17">
    <location>
        <begin position="498"/>
        <end position="514"/>
    </location>
</feature>
<dbReference type="Pfam" id="PF21477">
    <property type="entry name" value="FERM_C_FAK1"/>
    <property type="match status" value="1"/>
</dbReference>
<evidence type="ECO:0000256" key="1">
    <source>
        <dbReference type="ARBA" id="ARBA00004246"/>
    </source>
</evidence>
<dbReference type="InterPro" id="IPR000299">
    <property type="entry name" value="FERM_domain"/>
</dbReference>
<feature type="compositionally biased region" description="Polar residues" evidence="17">
    <location>
        <begin position="331"/>
        <end position="340"/>
    </location>
</feature>
<evidence type="ECO:0000256" key="2">
    <source>
        <dbReference type="ARBA" id="ARBA00004316"/>
    </source>
</evidence>
<dbReference type="EC" id="2.7.10.2" evidence="5"/>
<keyword evidence="16" id="KW-0966">Cell projection</keyword>
<dbReference type="SMART" id="SM00295">
    <property type="entry name" value="B41"/>
    <property type="match status" value="1"/>
</dbReference>
<feature type="compositionally biased region" description="Basic and acidic residues" evidence="17">
    <location>
        <begin position="380"/>
        <end position="402"/>
    </location>
</feature>
<feature type="domain" description="FERM" evidence="18">
    <location>
        <begin position="1"/>
        <end position="305"/>
    </location>
</feature>
<keyword evidence="11" id="KW-0418">Kinase</keyword>
<dbReference type="PANTHER" id="PTHR46221">
    <property type="entry name" value="FERM AND PDZ DOMAIN-CONTAINING PROTEIN FAMILY MEMBER"/>
    <property type="match status" value="1"/>
</dbReference>
<dbReference type="Pfam" id="PF03623">
    <property type="entry name" value="Focal_AT"/>
    <property type="match status" value="2"/>
</dbReference>
<dbReference type="InterPro" id="IPR019748">
    <property type="entry name" value="FERM_central"/>
</dbReference>
<evidence type="ECO:0000256" key="3">
    <source>
        <dbReference type="ARBA" id="ARBA00004413"/>
    </source>
</evidence>
<evidence type="ECO:0000259" key="18">
    <source>
        <dbReference type="PROSITE" id="PS50057"/>
    </source>
</evidence>
<dbReference type="FunFam" id="1.20.80.10:FF:000004">
    <property type="entry name" value="Protein-tyrosine kinase 2-beta isoform 1"/>
    <property type="match status" value="1"/>
</dbReference>
<dbReference type="InterPro" id="IPR019749">
    <property type="entry name" value="Band_41_domain"/>
</dbReference>
<protein>
    <recommendedName>
        <fullName evidence="5">non-specific protein-tyrosine kinase</fullName>
        <ecNumber evidence="5">2.7.10.2</ecNumber>
    </recommendedName>
</protein>
<evidence type="ECO:0000256" key="14">
    <source>
        <dbReference type="ARBA" id="ARBA00023136"/>
    </source>
</evidence>
<dbReference type="InterPro" id="IPR035963">
    <property type="entry name" value="FERM_2"/>
</dbReference>
<feature type="region of interest" description="Disordered" evidence="17">
    <location>
        <begin position="1009"/>
        <end position="1034"/>
    </location>
</feature>
<feature type="region of interest" description="Disordered" evidence="17">
    <location>
        <begin position="358"/>
        <end position="429"/>
    </location>
</feature>
<dbReference type="PANTHER" id="PTHR46221:SF9">
    <property type="entry name" value="NON-SPECIFIC PROTEIN-TYROSINE KINASE"/>
    <property type="match status" value="1"/>
</dbReference>